<evidence type="ECO:0000256" key="1">
    <source>
        <dbReference type="SAM" id="MobiDB-lite"/>
    </source>
</evidence>
<accession>A0A843UUC0</accession>
<feature type="region of interest" description="Disordered" evidence="1">
    <location>
        <begin position="21"/>
        <end position="56"/>
    </location>
</feature>
<organism evidence="2 3">
    <name type="scientific">Colocasia esculenta</name>
    <name type="common">Wild taro</name>
    <name type="synonym">Arum esculentum</name>
    <dbReference type="NCBI Taxonomy" id="4460"/>
    <lineage>
        <taxon>Eukaryota</taxon>
        <taxon>Viridiplantae</taxon>
        <taxon>Streptophyta</taxon>
        <taxon>Embryophyta</taxon>
        <taxon>Tracheophyta</taxon>
        <taxon>Spermatophyta</taxon>
        <taxon>Magnoliopsida</taxon>
        <taxon>Liliopsida</taxon>
        <taxon>Araceae</taxon>
        <taxon>Aroideae</taxon>
        <taxon>Colocasieae</taxon>
        <taxon>Colocasia</taxon>
    </lineage>
</organism>
<sequence>LASPTARSDLHRVLARELLRQAPHPRRLRRRRPPLVLQSPPRQPPPPPTRDPIPFAPASSSSGDILLLLLLSLSLSLQRLAVEKDPGLVKALIALGQISCSRGLLAEAAEYFECALSKTKEQEVGNLVLASFGAGFSHLNQGKKKEGIEHLKRIAQLKEPESPAYRACYYSGLVLLESTLFNEGQKSEAAKYLRMAAVYDPAVNVYMKQCEEE</sequence>
<dbReference type="OrthoDB" id="2148490at2759"/>
<feature type="compositionally biased region" description="Basic residues" evidence="1">
    <location>
        <begin position="23"/>
        <end position="33"/>
    </location>
</feature>
<feature type="compositionally biased region" description="Pro residues" evidence="1">
    <location>
        <begin position="41"/>
        <end position="55"/>
    </location>
</feature>
<protein>
    <submittedName>
        <fullName evidence="2">Uncharacterized protein</fullName>
    </submittedName>
</protein>
<evidence type="ECO:0000313" key="3">
    <source>
        <dbReference type="Proteomes" id="UP000652761"/>
    </source>
</evidence>
<dbReference type="InterPro" id="IPR011990">
    <property type="entry name" value="TPR-like_helical_dom_sf"/>
</dbReference>
<proteinExistence type="predicted"/>
<dbReference type="Gene3D" id="1.25.40.10">
    <property type="entry name" value="Tetratricopeptide repeat domain"/>
    <property type="match status" value="1"/>
</dbReference>
<reference evidence="2" key="1">
    <citation type="submission" date="2017-07" db="EMBL/GenBank/DDBJ databases">
        <title>Taro Niue Genome Assembly and Annotation.</title>
        <authorList>
            <person name="Atibalentja N."/>
            <person name="Keating K."/>
            <person name="Fields C.J."/>
        </authorList>
    </citation>
    <scope>NUCLEOTIDE SEQUENCE</scope>
    <source>
        <strain evidence="2">Niue_2</strain>
        <tissue evidence="2">Leaf</tissue>
    </source>
</reference>
<name>A0A843UUC0_COLES</name>
<gene>
    <name evidence="2" type="ORF">Taro_016885</name>
</gene>
<dbReference type="Proteomes" id="UP000652761">
    <property type="component" value="Unassembled WGS sequence"/>
</dbReference>
<dbReference type="AlphaFoldDB" id="A0A843UUC0"/>
<evidence type="ECO:0000313" key="2">
    <source>
        <dbReference type="EMBL" id="MQL84383.1"/>
    </source>
</evidence>
<dbReference type="EMBL" id="NMUH01000758">
    <property type="protein sequence ID" value="MQL84383.1"/>
    <property type="molecule type" value="Genomic_DNA"/>
</dbReference>
<keyword evidence="3" id="KW-1185">Reference proteome</keyword>
<feature type="non-terminal residue" evidence="2">
    <location>
        <position position="213"/>
    </location>
</feature>
<dbReference type="SUPFAM" id="SSF48452">
    <property type="entry name" value="TPR-like"/>
    <property type="match status" value="1"/>
</dbReference>
<comment type="caution">
    <text evidence="2">The sequence shown here is derived from an EMBL/GenBank/DDBJ whole genome shotgun (WGS) entry which is preliminary data.</text>
</comment>